<keyword evidence="2" id="KW-0489">Methyltransferase</keyword>
<dbReference type="InterPro" id="IPR053188">
    <property type="entry name" value="FkbM_Methyltransferase"/>
</dbReference>
<dbReference type="Gene3D" id="3.40.50.150">
    <property type="entry name" value="Vaccinia Virus protein VP39"/>
    <property type="match status" value="1"/>
</dbReference>
<dbReference type="PANTHER" id="PTHR36973:SF4">
    <property type="entry name" value="NODULATION PROTEIN"/>
    <property type="match status" value="1"/>
</dbReference>
<reference evidence="2 3" key="1">
    <citation type="submission" date="2019-02" db="EMBL/GenBank/DDBJ databases">
        <title>Bacterial novel species Emticicia sp. 17J42-9 isolated from soil.</title>
        <authorList>
            <person name="Jung H.-Y."/>
        </authorList>
    </citation>
    <scope>NUCLEOTIDE SEQUENCE [LARGE SCALE GENOMIC DNA]</scope>
    <source>
        <strain evidence="2 3">17J42-9</strain>
    </source>
</reference>
<comment type="caution">
    <text evidence="2">The sequence shown here is derived from an EMBL/GenBank/DDBJ whole genome shotgun (WGS) entry which is preliminary data.</text>
</comment>
<dbReference type="InterPro" id="IPR029063">
    <property type="entry name" value="SAM-dependent_MTases_sf"/>
</dbReference>
<keyword evidence="3" id="KW-1185">Reference proteome</keyword>
<dbReference type="GO" id="GO:0008171">
    <property type="term" value="F:O-methyltransferase activity"/>
    <property type="evidence" value="ECO:0007669"/>
    <property type="project" value="TreeGrafter"/>
</dbReference>
<dbReference type="PANTHER" id="PTHR36973">
    <property type="entry name" value="SLL1456 PROTEIN-RELATED"/>
    <property type="match status" value="1"/>
</dbReference>
<protein>
    <submittedName>
        <fullName evidence="2">FkbM family methyltransferase</fullName>
    </submittedName>
</protein>
<evidence type="ECO:0000313" key="2">
    <source>
        <dbReference type="EMBL" id="RYU97437.1"/>
    </source>
</evidence>
<accession>A0A4Q5M657</accession>
<name>A0A4Q5M657_9BACT</name>
<keyword evidence="2" id="KW-0808">Transferase</keyword>
<dbReference type="RefSeq" id="WP_130019219.1">
    <property type="nucleotide sequence ID" value="NZ_SEWF01000002.1"/>
</dbReference>
<dbReference type="NCBIfam" id="TIGR01444">
    <property type="entry name" value="fkbM_fam"/>
    <property type="match status" value="1"/>
</dbReference>
<dbReference type="OrthoDB" id="9812600at2"/>
<dbReference type="EMBL" id="SEWF01000002">
    <property type="protein sequence ID" value="RYU97437.1"/>
    <property type="molecule type" value="Genomic_DNA"/>
</dbReference>
<dbReference type="InterPro" id="IPR006342">
    <property type="entry name" value="FkbM_mtfrase"/>
</dbReference>
<sequence>MIDDFVKKFARKYLNMEVRRFNVMNSPFALIKHLLASHKVDLLLDVGGFVGTYGQEAREMGYSGEIVSFEPIKASFEKLKAKADQDPKWICHNIGFGTKNEELAINIAGNFASSSLLGMHKNHTDLAPDTAYQSTETIQIKRLDEVITPEIARQYQSIYLKIDVQGYELNVLAGATTLLPYINVIQAEISFVPLYEQGPLYHEVISKLDELGFELFTILPELKDPKDGRLMQGEGIFVRKQNH</sequence>
<evidence type="ECO:0000259" key="1">
    <source>
        <dbReference type="Pfam" id="PF05050"/>
    </source>
</evidence>
<dbReference type="GO" id="GO:0032259">
    <property type="term" value="P:methylation"/>
    <property type="evidence" value="ECO:0007669"/>
    <property type="project" value="UniProtKB-KW"/>
</dbReference>
<dbReference type="SUPFAM" id="SSF53335">
    <property type="entry name" value="S-adenosyl-L-methionine-dependent methyltransferases"/>
    <property type="match status" value="1"/>
</dbReference>
<dbReference type="AlphaFoldDB" id="A0A4Q5M657"/>
<organism evidence="2 3">
    <name type="scientific">Emticicia agri</name>
    <dbReference type="NCBI Taxonomy" id="2492393"/>
    <lineage>
        <taxon>Bacteria</taxon>
        <taxon>Pseudomonadati</taxon>
        <taxon>Bacteroidota</taxon>
        <taxon>Cytophagia</taxon>
        <taxon>Cytophagales</taxon>
        <taxon>Leadbetterellaceae</taxon>
        <taxon>Emticicia</taxon>
    </lineage>
</organism>
<feature type="domain" description="Methyltransferase FkbM" evidence="1">
    <location>
        <begin position="56"/>
        <end position="215"/>
    </location>
</feature>
<dbReference type="Pfam" id="PF05050">
    <property type="entry name" value="Methyltransf_21"/>
    <property type="match status" value="1"/>
</dbReference>
<evidence type="ECO:0000313" key="3">
    <source>
        <dbReference type="Proteomes" id="UP000293162"/>
    </source>
</evidence>
<dbReference type="Proteomes" id="UP000293162">
    <property type="component" value="Unassembled WGS sequence"/>
</dbReference>
<gene>
    <name evidence="2" type="ORF">EWM59_01750</name>
</gene>
<proteinExistence type="predicted"/>